<gene>
    <name evidence="8" type="ORF">Pdw03_2909</name>
</gene>
<evidence type="ECO:0000259" key="7">
    <source>
        <dbReference type="SMART" id="SM00906"/>
    </source>
</evidence>
<dbReference type="GeneID" id="26233007"/>
<accession>A0A7T7BHL0</accession>
<evidence type="ECO:0000313" key="8">
    <source>
        <dbReference type="EMBL" id="QQK40055.1"/>
    </source>
</evidence>
<evidence type="ECO:0000313" key="9">
    <source>
        <dbReference type="Proteomes" id="UP000595662"/>
    </source>
</evidence>
<dbReference type="InterPro" id="IPR007219">
    <property type="entry name" value="XnlR_reg_dom"/>
</dbReference>
<evidence type="ECO:0000256" key="1">
    <source>
        <dbReference type="ARBA" id="ARBA00004123"/>
    </source>
</evidence>
<name>A0A7T7BHL0_PENDI</name>
<dbReference type="GO" id="GO:0006351">
    <property type="term" value="P:DNA-templated transcription"/>
    <property type="evidence" value="ECO:0007669"/>
    <property type="project" value="InterPro"/>
</dbReference>
<dbReference type="RefSeq" id="XP_014534567.2">
    <property type="nucleotide sequence ID" value="XM_014679081.2"/>
</dbReference>
<reference evidence="8 9" key="1">
    <citation type="submission" date="2020-08" db="EMBL/GenBank/DDBJ databases">
        <title>The completed genome sequence of the pathogenic ascomycete fungus Penicillium digitatum.</title>
        <authorList>
            <person name="Wang M."/>
        </authorList>
    </citation>
    <scope>NUCLEOTIDE SEQUENCE [LARGE SCALE GENOMIC DNA]</scope>
    <source>
        <strain evidence="8 9">PdW03</strain>
    </source>
</reference>
<proteinExistence type="predicted"/>
<evidence type="ECO:0000256" key="2">
    <source>
        <dbReference type="ARBA" id="ARBA00023015"/>
    </source>
</evidence>
<evidence type="ECO:0000256" key="4">
    <source>
        <dbReference type="ARBA" id="ARBA00023163"/>
    </source>
</evidence>
<dbReference type="GO" id="GO:0045944">
    <property type="term" value="P:positive regulation of transcription by RNA polymerase II"/>
    <property type="evidence" value="ECO:0007669"/>
    <property type="project" value="TreeGrafter"/>
</dbReference>
<evidence type="ECO:0000256" key="5">
    <source>
        <dbReference type="ARBA" id="ARBA00023242"/>
    </source>
</evidence>
<dbReference type="GO" id="GO:0043565">
    <property type="term" value="F:sequence-specific DNA binding"/>
    <property type="evidence" value="ECO:0007669"/>
    <property type="project" value="TreeGrafter"/>
</dbReference>
<feature type="domain" description="Xylanolytic transcriptional activator regulatory" evidence="7">
    <location>
        <begin position="37"/>
        <end position="112"/>
    </location>
</feature>
<dbReference type="CDD" id="cd12148">
    <property type="entry name" value="fungal_TF_MHR"/>
    <property type="match status" value="1"/>
</dbReference>
<dbReference type="PANTHER" id="PTHR47540">
    <property type="entry name" value="THIAMINE REPRESSIBLE GENES REGULATORY PROTEIN THI5"/>
    <property type="match status" value="1"/>
</dbReference>
<sequence length="432" mass="48098">MSLIPDHASLWKDSLPAIEVLAIAALYLYSIDQRESAYIYLGQAIRIAQFEGLHTQLPEEQLGLEVVTRCRNLWWTLYIMDRHFSYSVGLPMTTTDSDISASINPPDTCLTEDVAFTLQAKLSRLMSFILTSVYKSERTTLGVFLDTTRSILETLAGCAQEVERLIHLQFRNSMDTMPNSTQHITLLYHQCVIVATRPLLLSALMERLEKLDSEGEDWRGFLVLTKTLISTGIKSAAKTLQILSGDDGHVEVFLPYNLEFAYAAAIHLVMATALFPEVETGQCCIQQSYSILDRMITNGNRIAQARRDELLYLENLFQELSSRAVSQGLKPFTLDIPDGAEATTEIRMDDRNGTVPDGKDDPISLDDHDPLWMGYSIPGPHAPYPTDMGVPSVELLSYIGISSADFLSIVDQIGNPDISYSAVDYGPRADEG</sequence>
<dbReference type="Pfam" id="PF04082">
    <property type="entry name" value="Fungal_trans"/>
    <property type="match status" value="1"/>
</dbReference>
<keyword evidence="3" id="KW-0238">DNA-binding</keyword>
<evidence type="ECO:0000256" key="3">
    <source>
        <dbReference type="ARBA" id="ARBA00023125"/>
    </source>
</evidence>
<keyword evidence="2" id="KW-0805">Transcription regulation</keyword>
<dbReference type="SMART" id="SM00906">
    <property type="entry name" value="Fungal_trans"/>
    <property type="match status" value="1"/>
</dbReference>
<comment type="subcellular location">
    <subcellularLocation>
        <location evidence="1">Nucleus</location>
    </subcellularLocation>
</comment>
<feature type="region of interest" description="Disordered" evidence="6">
    <location>
        <begin position="341"/>
        <end position="362"/>
    </location>
</feature>
<keyword evidence="4" id="KW-0804">Transcription</keyword>
<dbReference type="GO" id="GO:0008270">
    <property type="term" value="F:zinc ion binding"/>
    <property type="evidence" value="ECO:0007669"/>
    <property type="project" value="InterPro"/>
</dbReference>
<dbReference type="EMBL" id="CP060774">
    <property type="protein sequence ID" value="QQK40055.1"/>
    <property type="molecule type" value="Genomic_DNA"/>
</dbReference>
<keyword evidence="5" id="KW-0539">Nucleus</keyword>
<dbReference type="InterPro" id="IPR051711">
    <property type="entry name" value="Stress_Response_Reg"/>
</dbReference>
<dbReference type="AlphaFoldDB" id="A0A7T7BHL0"/>
<dbReference type="Proteomes" id="UP000595662">
    <property type="component" value="Chromosome 1"/>
</dbReference>
<dbReference type="GO" id="GO:0005634">
    <property type="term" value="C:nucleus"/>
    <property type="evidence" value="ECO:0007669"/>
    <property type="project" value="UniProtKB-SubCell"/>
</dbReference>
<feature type="compositionally biased region" description="Basic and acidic residues" evidence="6">
    <location>
        <begin position="344"/>
        <end position="362"/>
    </location>
</feature>
<organism evidence="8 9">
    <name type="scientific">Penicillium digitatum</name>
    <name type="common">Green mold</name>
    <dbReference type="NCBI Taxonomy" id="36651"/>
    <lineage>
        <taxon>Eukaryota</taxon>
        <taxon>Fungi</taxon>
        <taxon>Dikarya</taxon>
        <taxon>Ascomycota</taxon>
        <taxon>Pezizomycotina</taxon>
        <taxon>Eurotiomycetes</taxon>
        <taxon>Eurotiomycetidae</taxon>
        <taxon>Eurotiales</taxon>
        <taxon>Aspergillaceae</taxon>
        <taxon>Penicillium</taxon>
    </lineage>
</organism>
<dbReference type="KEGG" id="pdp:PDIP_46900"/>
<dbReference type="VEuPathDB" id="FungiDB:PDIP_46900"/>
<dbReference type="PANTHER" id="PTHR47540:SF6">
    <property type="entry name" value="ZN(II)2CYS6 TRANSCRIPTION FACTOR (EUROFUNG)"/>
    <property type="match status" value="1"/>
</dbReference>
<evidence type="ECO:0000256" key="6">
    <source>
        <dbReference type="SAM" id="MobiDB-lite"/>
    </source>
</evidence>
<protein>
    <submittedName>
        <fullName evidence="8">Zn(II)2Cys6 transcription factor</fullName>
    </submittedName>
</protein>